<accession>A0A3P7V7C1</accession>
<sequence>MSSRLVTIFSKSTPERSTFAPNIGKPSLAVTAAKKGYVRPMNLLAFRSHFFLVSFVSPTTFVSESRNADRRIASHTNRMSSGIKLPKFIVNKEFPNANRPCGGSGDLCRVSMRIP</sequence>
<reference evidence="1 2" key="1">
    <citation type="submission" date="2018-11" db="EMBL/GenBank/DDBJ databases">
        <authorList>
            <consortium name="Pathogen Informatics"/>
        </authorList>
    </citation>
    <scope>NUCLEOTIDE SEQUENCE [LARGE SCALE GENOMIC DNA]</scope>
    <source>
        <strain evidence="1 2">MHpl1</strain>
    </source>
</reference>
<keyword evidence="2" id="KW-1185">Reference proteome</keyword>
<dbReference type="EMBL" id="UZAF01016443">
    <property type="protein sequence ID" value="VDO28053.1"/>
    <property type="molecule type" value="Genomic_DNA"/>
</dbReference>
<dbReference type="AlphaFoldDB" id="A0A3P7V7C1"/>
<name>A0A3P7V7C1_HAEPC</name>
<gene>
    <name evidence="1" type="ORF">HPLM_LOCUS6121</name>
</gene>
<evidence type="ECO:0000313" key="2">
    <source>
        <dbReference type="Proteomes" id="UP000268014"/>
    </source>
</evidence>
<dbReference type="Proteomes" id="UP000268014">
    <property type="component" value="Unassembled WGS sequence"/>
</dbReference>
<organism evidence="1 2">
    <name type="scientific">Haemonchus placei</name>
    <name type="common">Barber's pole worm</name>
    <dbReference type="NCBI Taxonomy" id="6290"/>
    <lineage>
        <taxon>Eukaryota</taxon>
        <taxon>Metazoa</taxon>
        <taxon>Ecdysozoa</taxon>
        <taxon>Nematoda</taxon>
        <taxon>Chromadorea</taxon>
        <taxon>Rhabditida</taxon>
        <taxon>Rhabditina</taxon>
        <taxon>Rhabditomorpha</taxon>
        <taxon>Strongyloidea</taxon>
        <taxon>Trichostrongylidae</taxon>
        <taxon>Haemonchus</taxon>
    </lineage>
</organism>
<evidence type="ECO:0000313" key="1">
    <source>
        <dbReference type="EMBL" id="VDO28053.1"/>
    </source>
</evidence>
<proteinExistence type="predicted"/>
<protein>
    <submittedName>
        <fullName evidence="1">Uncharacterized protein</fullName>
    </submittedName>
</protein>